<accession>A0A1Q5PPV9</accession>
<dbReference type="InterPro" id="IPR012675">
    <property type="entry name" value="Beta-grasp_dom_sf"/>
</dbReference>
<dbReference type="EMBL" id="MQSV01000001">
    <property type="protein sequence ID" value="OKL49631.1"/>
    <property type="molecule type" value="Genomic_DNA"/>
</dbReference>
<dbReference type="RefSeq" id="WP_073708522.1">
    <property type="nucleotide sequence ID" value="NZ_MQSV01000001.1"/>
</dbReference>
<keyword evidence="2" id="KW-1185">Reference proteome</keyword>
<gene>
    <name evidence="1" type="ORF">BSR29_01350</name>
</gene>
<reference evidence="1 2" key="1">
    <citation type="submission" date="2016-11" db="EMBL/GenBank/DDBJ databases">
        <title>Actinomyces gypaetusis sp. nov. isolated from the vulture Gypaetus barbatus in Qinghai Tibet Plateau China.</title>
        <authorList>
            <person name="Meng X."/>
        </authorList>
    </citation>
    <scope>NUCLEOTIDE SEQUENCE [LARGE SCALE GENOMIC DNA]</scope>
    <source>
        <strain evidence="1 2">VUL4_2</strain>
    </source>
</reference>
<protein>
    <recommendedName>
        <fullName evidence="3">MoaD/ThiS family protein</fullName>
    </recommendedName>
</protein>
<name>A0A1Q5PPV9_9ACTO</name>
<organism evidence="1 2">
    <name type="scientific">Boudabousia liubingyangii</name>
    <dbReference type="NCBI Taxonomy" id="1921764"/>
    <lineage>
        <taxon>Bacteria</taxon>
        <taxon>Bacillati</taxon>
        <taxon>Actinomycetota</taxon>
        <taxon>Actinomycetes</taxon>
        <taxon>Actinomycetales</taxon>
        <taxon>Actinomycetaceae</taxon>
        <taxon>Boudabousia</taxon>
    </lineage>
</organism>
<dbReference type="Proteomes" id="UP000186785">
    <property type="component" value="Unassembled WGS sequence"/>
</dbReference>
<evidence type="ECO:0000313" key="1">
    <source>
        <dbReference type="EMBL" id="OKL49631.1"/>
    </source>
</evidence>
<dbReference type="Gene3D" id="3.10.20.30">
    <property type="match status" value="1"/>
</dbReference>
<comment type="caution">
    <text evidence="1">The sequence shown here is derived from an EMBL/GenBank/DDBJ whole genome shotgun (WGS) entry which is preliminary data.</text>
</comment>
<proteinExistence type="predicted"/>
<dbReference type="STRING" id="1921764.BSR28_01130"/>
<dbReference type="AlphaFoldDB" id="A0A1Q5PPV9"/>
<evidence type="ECO:0000313" key="2">
    <source>
        <dbReference type="Proteomes" id="UP000186785"/>
    </source>
</evidence>
<sequence length="86" mass="9124">MAEDFLVRFYAGAAAAAQTDDWPVDTASLETVQDLLDYLSGQREALAPIFEVATFLCAGKPVTDRTLPLAQLAAPQLDVLPPFAGG</sequence>
<evidence type="ECO:0008006" key="3">
    <source>
        <dbReference type="Google" id="ProtNLM"/>
    </source>
</evidence>